<protein>
    <submittedName>
        <fullName evidence="2">Acetyl-CoA acetyltransferase</fullName>
    </submittedName>
</protein>
<dbReference type="EMBL" id="JACHGN010000049">
    <property type="protein sequence ID" value="MBB5140581.1"/>
    <property type="molecule type" value="Genomic_DNA"/>
</dbReference>
<evidence type="ECO:0000313" key="2">
    <source>
        <dbReference type="EMBL" id="MBB5140581.1"/>
    </source>
</evidence>
<dbReference type="SUPFAM" id="SSF53901">
    <property type="entry name" value="Thiolase-like"/>
    <property type="match status" value="1"/>
</dbReference>
<reference evidence="2 3" key="1">
    <citation type="submission" date="2020-08" db="EMBL/GenBank/DDBJ databases">
        <title>Genomic Encyclopedia of Type Strains, Phase IV (KMG-IV): sequencing the most valuable type-strain genomes for metagenomic binning, comparative biology and taxonomic classification.</title>
        <authorList>
            <person name="Goeker M."/>
        </authorList>
    </citation>
    <scope>NUCLEOTIDE SEQUENCE [LARGE SCALE GENOMIC DNA]</scope>
    <source>
        <strain evidence="2 3">DSM 45615</strain>
    </source>
</reference>
<dbReference type="InterPro" id="IPR020616">
    <property type="entry name" value="Thiolase_N"/>
</dbReference>
<dbReference type="RefSeq" id="WP_185057356.1">
    <property type="nucleotide sequence ID" value="NZ_BAABIX010000092.1"/>
</dbReference>
<proteinExistence type="predicted"/>
<dbReference type="Pfam" id="PF00108">
    <property type="entry name" value="Thiolase_N"/>
    <property type="match status" value="1"/>
</dbReference>
<organism evidence="2 3">
    <name type="scientific">Thermocatellispora tengchongensis</name>
    <dbReference type="NCBI Taxonomy" id="1073253"/>
    <lineage>
        <taxon>Bacteria</taxon>
        <taxon>Bacillati</taxon>
        <taxon>Actinomycetota</taxon>
        <taxon>Actinomycetes</taxon>
        <taxon>Streptosporangiales</taxon>
        <taxon>Streptosporangiaceae</taxon>
        <taxon>Thermocatellispora</taxon>
    </lineage>
</organism>
<evidence type="ECO:0000313" key="3">
    <source>
        <dbReference type="Proteomes" id="UP000578449"/>
    </source>
</evidence>
<name>A0A840PS54_9ACTN</name>
<comment type="caution">
    <text evidence="2">The sequence shown here is derived from an EMBL/GenBank/DDBJ whole genome shotgun (WGS) entry which is preliminary data.</text>
</comment>
<dbReference type="InterPro" id="IPR016039">
    <property type="entry name" value="Thiolase-like"/>
</dbReference>
<dbReference type="PANTHER" id="PTHR42870:SF1">
    <property type="entry name" value="NON-SPECIFIC LIPID-TRANSFER PROTEIN-LIKE 2"/>
    <property type="match status" value="1"/>
</dbReference>
<accession>A0A840PS54</accession>
<gene>
    <name evidence="2" type="ORF">HNP84_010350</name>
</gene>
<evidence type="ECO:0000259" key="1">
    <source>
        <dbReference type="Pfam" id="PF00108"/>
    </source>
</evidence>
<dbReference type="Gene3D" id="3.40.47.10">
    <property type="match status" value="1"/>
</dbReference>
<keyword evidence="3" id="KW-1185">Reference proteome</keyword>
<sequence length="204" mass="21323">MTERVYIAGVSMTPFAVHTSSSVAQLAQQAVRDCLQDAGLAAAAVDAVFYANTTQSPLEGQHMVGGQIALAGIGVDRIPLFNIENACASGSSALNLAIAQVRSGNADVALAVGVEKMNVGDRSRSMAVFNGAYDVSRPDELHRVLSELGGEQPGAEPGDRSIFMDIYAAMARAHMAAFGSTQKQIAAVAAKNHDHAVHNEHFSS</sequence>
<dbReference type="Proteomes" id="UP000578449">
    <property type="component" value="Unassembled WGS sequence"/>
</dbReference>
<dbReference type="PANTHER" id="PTHR42870">
    <property type="entry name" value="ACETYL-COA C-ACETYLTRANSFERASE"/>
    <property type="match status" value="1"/>
</dbReference>
<feature type="domain" description="Thiolase N-terminal" evidence="1">
    <location>
        <begin position="5"/>
        <end position="200"/>
    </location>
</feature>
<keyword evidence="2" id="KW-0808">Transferase</keyword>
<dbReference type="GO" id="GO:0016747">
    <property type="term" value="F:acyltransferase activity, transferring groups other than amino-acyl groups"/>
    <property type="evidence" value="ECO:0007669"/>
    <property type="project" value="InterPro"/>
</dbReference>
<dbReference type="AlphaFoldDB" id="A0A840PS54"/>